<name>A0ABR9FFA3_9GAMM</name>
<sequence>MDFASLRRRNKQVLVEHAFNIFLPEIQKKKIKKDYWVERLLDGYDVSHFIQDLKQGRTETSGTAVSSLEISSDTIGSIQVVDQNLDLHAGLKRKIQVRICNYQADTFQTTPEKPLFVAYHWYRAGGEVYEFDGVRTSLKASVEQGREIEMAINLTPPAEPGDYQLMVTMVYEGRYWMEEVGLSVQRLGMTVQDYDGRGLSRHALSIFKQLQAAELEVIN</sequence>
<dbReference type="Proteomes" id="UP000754821">
    <property type="component" value="Unassembled WGS sequence"/>
</dbReference>
<evidence type="ECO:0000313" key="1">
    <source>
        <dbReference type="EMBL" id="MBE0405180.1"/>
    </source>
</evidence>
<comment type="caution">
    <text evidence="1">The sequence shown here is derived from an EMBL/GenBank/DDBJ whole genome shotgun (WGS) entry which is preliminary data.</text>
</comment>
<reference evidence="1 2" key="1">
    <citation type="submission" date="2020-07" db="EMBL/GenBank/DDBJ databases">
        <title>Halophilic bacteria isolated from french cheeses.</title>
        <authorList>
            <person name="Kothe C.I."/>
            <person name="Farah-Kraiem B."/>
            <person name="Renault P."/>
            <person name="Dridi B."/>
        </authorList>
    </citation>
    <scope>NUCLEOTIDE SEQUENCE [LARGE SCALE GENOMIC DNA]</scope>
    <source>
        <strain evidence="1 2">FME16</strain>
    </source>
</reference>
<proteinExistence type="predicted"/>
<dbReference type="EMBL" id="RRZC01000028">
    <property type="protein sequence ID" value="MBE0405180.1"/>
    <property type="molecule type" value="Genomic_DNA"/>
</dbReference>
<organism evidence="1 2">
    <name type="scientific">Halomonas citrativorans</name>
    <dbReference type="NCBI Taxonomy" id="2742612"/>
    <lineage>
        <taxon>Bacteria</taxon>
        <taxon>Pseudomonadati</taxon>
        <taxon>Pseudomonadota</taxon>
        <taxon>Gammaproteobacteria</taxon>
        <taxon>Oceanospirillales</taxon>
        <taxon>Halomonadaceae</taxon>
        <taxon>Halomonas</taxon>
    </lineage>
</organism>
<protein>
    <recommendedName>
        <fullName evidence="3">Wzt C-terminal domain-containing protein</fullName>
    </recommendedName>
</protein>
<gene>
    <name evidence="1" type="ORF">EI163_16705</name>
</gene>
<keyword evidence="2" id="KW-1185">Reference proteome</keyword>
<dbReference type="RefSeq" id="WP_192528597.1">
    <property type="nucleotide sequence ID" value="NZ_RRZC01000028.1"/>
</dbReference>
<evidence type="ECO:0008006" key="3">
    <source>
        <dbReference type="Google" id="ProtNLM"/>
    </source>
</evidence>
<evidence type="ECO:0000313" key="2">
    <source>
        <dbReference type="Proteomes" id="UP000754821"/>
    </source>
</evidence>
<accession>A0ABR9FFA3</accession>